<accession>A0ABT3GF67</accession>
<gene>
    <name evidence="1" type="ORF">OKA05_06750</name>
</gene>
<name>A0ABT3GF67_9BACT</name>
<proteinExistence type="predicted"/>
<dbReference type="RefSeq" id="WP_264486354.1">
    <property type="nucleotide sequence ID" value="NZ_JAPDDT010000002.1"/>
</dbReference>
<evidence type="ECO:0008006" key="3">
    <source>
        <dbReference type="Google" id="ProtNLM"/>
    </source>
</evidence>
<comment type="caution">
    <text evidence="1">The sequence shown here is derived from an EMBL/GenBank/DDBJ whole genome shotgun (WGS) entry which is preliminary data.</text>
</comment>
<keyword evidence="2" id="KW-1185">Reference proteome</keyword>
<organism evidence="1 2">
    <name type="scientific">Luteolibacter arcticus</name>
    <dbReference type="NCBI Taxonomy" id="1581411"/>
    <lineage>
        <taxon>Bacteria</taxon>
        <taxon>Pseudomonadati</taxon>
        <taxon>Verrucomicrobiota</taxon>
        <taxon>Verrucomicrobiia</taxon>
        <taxon>Verrucomicrobiales</taxon>
        <taxon>Verrucomicrobiaceae</taxon>
        <taxon>Luteolibacter</taxon>
    </lineage>
</organism>
<reference evidence="1 2" key="1">
    <citation type="submission" date="2022-10" db="EMBL/GenBank/DDBJ databases">
        <title>Luteolibacter arcticus strain CCTCC AB 2014275, whole genome shotgun sequencing project.</title>
        <authorList>
            <person name="Zhao G."/>
            <person name="Shen L."/>
        </authorList>
    </citation>
    <scope>NUCLEOTIDE SEQUENCE [LARGE SCALE GENOMIC DNA]</scope>
    <source>
        <strain evidence="1 2">CCTCC AB 2014275</strain>
    </source>
</reference>
<evidence type="ECO:0000313" key="2">
    <source>
        <dbReference type="Proteomes" id="UP001320876"/>
    </source>
</evidence>
<dbReference type="Proteomes" id="UP001320876">
    <property type="component" value="Unassembled WGS sequence"/>
</dbReference>
<sequence length="297" mass="32788">MNKYVASGLLVLAFAAMPGMRPTRGSVAAAAIAPTLPTKVRDRSAASSGPVEGFVLDLEFRKDEVEWPALLKERYLGSVDWRVGVLEEKLVLSPDQQAQVAAWRAQIAQQLDAAKTSAEASHFATPREVEAFLRPLLDEDQTAALAVLKKDEHSQCVASITSSQFSRLAQVAGLGTERQAEVATALAGDAEAVAAFRLDDPRPLELFISNFDKDPQALGIEHLSWEWLGEDGLTLIVDHPLKRQFIRDVQARIDSRVASLESVLTPAQRETYREYLRKNWSGNPWHQLLFPPLDPGR</sequence>
<evidence type="ECO:0000313" key="1">
    <source>
        <dbReference type="EMBL" id="MCW1922245.1"/>
    </source>
</evidence>
<protein>
    <recommendedName>
        <fullName evidence="3">PpiC domain-containing protein</fullName>
    </recommendedName>
</protein>
<dbReference type="EMBL" id="JAPDDT010000002">
    <property type="protein sequence ID" value="MCW1922245.1"/>
    <property type="molecule type" value="Genomic_DNA"/>
</dbReference>